<evidence type="ECO:0000256" key="5">
    <source>
        <dbReference type="ARBA" id="ARBA00023136"/>
    </source>
</evidence>
<reference evidence="8" key="2">
    <citation type="submission" date="2025-09" db="UniProtKB">
        <authorList>
            <consortium name="Ensembl"/>
        </authorList>
    </citation>
    <scope>IDENTIFICATION</scope>
</reference>
<dbReference type="Pfam" id="PF04117">
    <property type="entry name" value="Mpv17_PMP22"/>
    <property type="match status" value="1"/>
</dbReference>
<feature type="region of interest" description="Disordered" evidence="7">
    <location>
        <begin position="1"/>
        <end position="103"/>
    </location>
</feature>
<sequence length="210" mass="22643">PAGSPVRAASPPGTSASAPAGSTLAALTRPRREGRGTRSPRERHQARPAAERAAADRRAGFGAAAPAEGAARPRAVTAEGGESAARSVSPHTARCRFPGSPPLRLVEQSRRTTGEVTGMSILQRKEDIFSDCKKKFWNTYKTGLMYWPFVQLSNFILVPVYLRTAYTGLCGFVWATFICFSQQSGDGTAKSALIWLQREKANADEESSEK</sequence>
<feature type="compositionally biased region" description="Basic and acidic residues" evidence="7">
    <location>
        <begin position="30"/>
        <end position="59"/>
    </location>
</feature>
<dbReference type="Proteomes" id="UP000472275">
    <property type="component" value="Chromosome 25"/>
</dbReference>
<comment type="subcellular location">
    <subcellularLocation>
        <location evidence="1">Membrane</location>
        <topology evidence="1">Multi-pass membrane protein</topology>
    </subcellularLocation>
</comment>
<dbReference type="PANTHER" id="PTHR11266:SF39">
    <property type="entry name" value="MPV17-LIKE PROTEIN"/>
    <property type="match status" value="1"/>
</dbReference>
<evidence type="ECO:0000256" key="6">
    <source>
        <dbReference type="RuleBase" id="RU363053"/>
    </source>
</evidence>
<keyword evidence="5" id="KW-0472">Membrane</keyword>
<dbReference type="GO" id="GO:0010730">
    <property type="term" value="P:negative regulation of hydrogen peroxide biosynthetic process"/>
    <property type="evidence" value="ECO:0007669"/>
    <property type="project" value="Ensembl"/>
</dbReference>
<dbReference type="PANTHER" id="PTHR11266">
    <property type="entry name" value="PEROXISOMAL MEMBRANE PROTEIN 2, PXMP2 MPV17"/>
    <property type="match status" value="1"/>
</dbReference>
<reference evidence="8" key="1">
    <citation type="submission" date="2025-08" db="UniProtKB">
        <authorList>
            <consortium name="Ensembl"/>
        </authorList>
    </citation>
    <scope>IDENTIFICATION</scope>
</reference>
<dbReference type="InParanoid" id="A0A663EXW0"/>
<comment type="similarity">
    <text evidence="2 6">Belongs to the peroxisomal membrane protein PXMP2/4 family.</text>
</comment>
<dbReference type="GO" id="GO:1901029">
    <property type="term" value="P:negative regulation of mitochondrial outer membrane permeabilization involved in apoptotic signaling pathway"/>
    <property type="evidence" value="ECO:0007669"/>
    <property type="project" value="Ensembl"/>
</dbReference>
<dbReference type="GO" id="GO:0016020">
    <property type="term" value="C:membrane"/>
    <property type="evidence" value="ECO:0007669"/>
    <property type="project" value="UniProtKB-SubCell"/>
</dbReference>
<protein>
    <submittedName>
        <fullName evidence="8">MPV17 mitochondrial inner membrane protein like</fullName>
    </submittedName>
</protein>
<evidence type="ECO:0000313" key="9">
    <source>
        <dbReference type="Proteomes" id="UP000472275"/>
    </source>
</evidence>
<dbReference type="GeneTree" id="ENSGT00730000111088"/>
<evidence type="ECO:0000256" key="7">
    <source>
        <dbReference type="SAM" id="MobiDB-lite"/>
    </source>
</evidence>
<evidence type="ECO:0000256" key="3">
    <source>
        <dbReference type="ARBA" id="ARBA00022692"/>
    </source>
</evidence>
<feature type="compositionally biased region" description="Low complexity" evidence="7">
    <location>
        <begin position="8"/>
        <end position="28"/>
    </location>
</feature>
<gene>
    <name evidence="8" type="primary">MPV17L</name>
</gene>
<keyword evidence="9" id="KW-1185">Reference proteome</keyword>
<proteinExistence type="inferred from homology"/>
<organism evidence="8 9">
    <name type="scientific">Aquila chrysaetos chrysaetos</name>
    <dbReference type="NCBI Taxonomy" id="223781"/>
    <lineage>
        <taxon>Eukaryota</taxon>
        <taxon>Metazoa</taxon>
        <taxon>Chordata</taxon>
        <taxon>Craniata</taxon>
        <taxon>Vertebrata</taxon>
        <taxon>Euteleostomi</taxon>
        <taxon>Archelosauria</taxon>
        <taxon>Archosauria</taxon>
        <taxon>Dinosauria</taxon>
        <taxon>Saurischia</taxon>
        <taxon>Theropoda</taxon>
        <taxon>Coelurosauria</taxon>
        <taxon>Aves</taxon>
        <taxon>Neognathae</taxon>
        <taxon>Neoaves</taxon>
        <taxon>Telluraves</taxon>
        <taxon>Accipitrimorphae</taxon>
        <taxon>Accipitriformes</taxon>
        <taxon>Accipitridae</taxon>
        <taxon>Accipitrinae</taxon>
        <taxon>Aquila</taxon>
    </lineage>
</organism>
<evidence type="ECO:0000256" key="4">
    <source>
        <dbReference type="ARBA" id="ARBA00022989"/>
    </source>
</evidence>
<dbReference type="Ensembl" id="ENSACCT00020017234.1">
    <property type="protein sequence ID" value="ENSACCP00020016516.1"/>
    <property type="gene ID" value="ENSACCG00020011300.1"/>
</dbReference>
<evidence type="ECO:0000256" key="2">
    <source>
        <dbReference type="ARBA" id="ARBA00006824"/>
    </source>
</evidence>
<dbReference type="GO" id="GO:0061668">
    <property type="term" value="P:mitochondrial ribosome assembly"/>
    <property type="evidence" value="ECO:0007669"/>
    <property type="project" value="TreeGrafter"/>
</dbReference>
<name>A0A663EXW0_AQUCH</name>
<feature type="compositionally biased region" description="Low complexity" evidence="7">
    <location>
        <begin position="60"/>
        <end position="75"/>
    </location>
</feature>
<dbReference type="GO" id="GO:0005739">
    <property type="term" value="C:mitochondrion"/>
    <property type="evidence" value="ECO:0007669"/>
    <property type="project" value="TreeGrafter"/>
</dbReference>
<keyword evidence="4" id="KW-1133">Transmembrane helix</keyword>
<evidence type="ECO:0000313" key="8">
    <source>
        <dbReference type="Ensembl" id="ENSACCP00020016516.1"/>
    </source>
</evidence>
<dbReference type="AlphaFoldDB" id="A0A663EXW0"/>
<keyword evidence="3" id="KW-0812">Transmembrane</keyword>
<dbReference type="InterPro" id="IPR007248">
    <property type="entry name" value="Mpv17_PMP22"/>
</dbReference>
<evidence type="ECO:0000256" key="1">
    <source>
        <dbReference type="ARBA" id="ARBA00004141"/>
    </source>
</evidence>
<accession>A0A663EXW0</accession>